<reference evidence="2 3" key="1">
    <citation type="submission" date="2019-07" db="EMBL/GenBank/DDBJ databases">
        <title>Genomic Encyclopedia of Type Strains, Phase I: the one thousand microbial genomes (KMG-I) project.</title>
        <authorList>
            <person name="Kyrpides N."/>
        </authorList>
    </citation>
    <scope>NUCLEOTIDE SEQUENCE [LARGE SCALE GENOMIC DNA]</scope>
    <source>
        <strain evidence="2 3">DSM 375</strain>
    </source>
</reference>
<name>A0A562IJZ3_9GAMM</name>
<sequence>MNYRFGAQAVDTQPLLSSLMQVLTPTQKSLTFCDATPNSVQKWLDTLPKANLGETARLLYQGLVELNQLQTTAANRLALLELFRVEVQSASRFLERYFLDQPVVLEAKAHKVATLCLTMQSYLAVGYKQVLADAKPKERGQIFATALQRALHTLYTALIRSMQLYGPPPKGLWLDVHQLYVLALQEGVQHQKIKDQLMRYTESQSIEQAYTASLLLGIANGNHLRRRTLGVLGETLESWSALTRLQKASALGSLFIIDTQVDAPPRHRVLVQHAELSSLLGLDTLPLTEALQSHLEPKGQKKSLAVALAGIETVSLDVLQGLYLAWSQVAERKAQRIAAQGRLSLCLGMTAVHYYLAGKRPFNELLNPSEQILEASSHFGEAGGLHLDPWGAVPSGGQSSEHSDPWQTASSKPSDQSKVLDLGKKSVAAYPEFDVEIVNQSMGGYCLSWSATPPEQLQVGELLGLHSSADVGWMLAVVRWIYLAPEGQTQMGVQLLSAQAQPCAVQLIQQGRENSQHLRALLLSENTATQQPPLLLAPLLPFQEGQKVAVLQDRQERQALLTRRHSGTFSYNLFEYRLLEAPRMEQPSTLIPEPKAAPKAEDFDSLWKIL</sequence>
<organism evidence="2 3">
    <name type="scientific">Azomonas agilis</name>
    <dbReference type="NCBI Taxonomy" id="116849"/>
    <lineage>
        <taxon>Bacteria</taxon>
        <taxon>Pseudomonadati</taxon>
        <taxon>Pseudomonadota</taxon>
        <taxon>Gammaproteobacteria</taxon>
        <taxon>Pseudomonadales</taxon>
        <taxon>Pseudomonadaceae</taxon>
        <taxon>Azomonas</taxon>
    </lineage>
</organism>
<dbReference type="AlphaFoldDB" id="A0A562IJZ3"/>
<evidence type="ECO:0000256" key="1">
    <source>
        <dbReference type="SAM" id="MobiDB-lite"/>
    </source>
</evidence>
<protein>
    <recommendedName>
        <fullName evidence="4">Molecular chaperone</fullName>
    </recommendedName>
</protein>
<proteinExistence type="predicted"/>
<gene>
    <name evidence="2" type="ORF">LX59_01624</name>
</gene>
<comment type="caution">
    <text evidence="2">The sequence shown here is derived from an EMBL/GenBank/DDBJ whole genome shotgun (WGS) entry which is preliminary data.</text>
</comment>
<feature type="region of interest" description="Disordered" evidence="1">
    <location>
        <begin position="390"/>
        <end position="418"/>
    </location>
</feature>
<evidence type="ECO:0000313" key="3">
    <source>
        <dbReference type="Proteomes" id="UP000319627"/>
    </source>
</evidence>
<dbReference type="EMBL" id="VLKG01000005">
    <property type="protein sequence ID" value="TWH71341.1"/>
    <property type="molecule type" value="Genomic_DNA"/>
</dbReference>
<evidence type="ECO:0000313" key="2">
    <source>
        <dbReference type="EMBL" id="TWH71341.1"/>
    </source>
</evidence>
<accession>A0A562IJZ3</accession>
<evidence type="ECO:0008006" key="4">
    <source>
        <dbReference type="Google" id="ProtNLM"/>
    </source>
</evidence>
<keyword evidence="3" id="KW-1185">Reference proteome</keyword>
<feature type="compositionally biased region" description="Polar residues" evidence="1">
    <location>
        <begin position="396"/>
        <end position="417"/>
    </location>
</feature>
<dbReference type="Proteomes" id="UP000319627">
    <property type="component" value="Unassembled WGS sequence"/>
</dbReference>